<sequence>MSSSSVILYETRQGKSVKPPPPVTSKYIVKDTGNCSPRYIRCSLNQIPCTENLLKLSSMPSALMVQVLALPDPSEDPIP</sequence>
<dbReference type="STRING" id="2711.A0A067EE50"/>
<feature type="non-terminal residue" evidence="2">
    <location>
        <position position="79"/>
    </location>
</feature>
<dbReference type="EMBL" id="KK785013">
    <property type="protein sequence ID" value="KDO53473.1"/>
    <property type="molecule type" value="Genomic_DNA"/>
</dbReference>
<dbReference type="EMBL" id="KK785013">
    <property type="protein sequence ID" value="KDO53474.1"/>
    <property type="molecule type" value="Genomic_DNA"/>
</dbReference>
<dbReference type="SUPFAM" id="SSF81995">
    <property type="entry name" value="beta-sandwich domain of Sec23/24"/>
    <property type="match status" value="1"/>
</dbReference>
<accession>A0A067EE50</accession>
<organism evidence="2 3">
    <name type="scientific">Citrus sinensis</name>
    <name type="common">Sweet orange</name>
    <name type="synonym">Citrus aurantium var. sinensis</name>
    <dbReference type="NCBI Taxonomy" id="2711"/>
    <lineage>
        <taxon>Eukaryota</taxon>
        <taxon>Viridiplantae</taxon>
        <taxon>Streptophyta</taxon>
        <taxon>Embryophyta</taxon>
        <taxon>Tracheophyta</taxon>
        <taxon>Spermatophyta</taxon>
        <taxon>Magnoliopsida</taxon>
        <taxon>eudicotyledons</taxon>
        <taxon>Gunneridae</taxon>
        <taxon>Pentapetalae</taxon>
        <taxon>rosids</taxon>
        <taxon>malvids</taxon>
        <taxon>Sapindales</taxon>
        <taxon>Rutaceae</taxon>
        <taxon>Aurantioideae</taxon>
        <taxon>Citrus</taxon>
    </lineage>
</organism>
<keyword evidence="3" id="KW-1185">Reference proteome</keyword>
<feature type="region of interest" description="Disordered" evidence="1">
    <location>
        <begin position="1"/>
        <end position="23"/>
    </location>
</feature>
<evidence type="ECO:0000256" key="1">
    <source>
        <dbReference type="SAM" id="MobiDB-lite"/>
    </source>
</evidence>
<dbReference type="Proteomes" id="UP000027120">
    <property type="component" value="Unassembled WGS sequence"/>
</dbReference>
<dbReference type="EMBL" id="KK785013">
    <property type="protein sequence ID" value="KDO53471.1"/>
    <property type="molecule type" value="Genomic_DNA"/>
</dbReference>
<dbReference type="EMBL" id="KK785013">
    <property type="protein sequence ID" value="KDO53470.1"/>
    <property type="molecule type" value="Genomic_DNA"/>
</dbReference>
<evidence type="ECO:0000313" key="2">
    <source>
        <dbReference type="EMBL" id="KDO53474.1"/>
    </source>
</evidence>
<protein>
    <submittedName>
        <fullName evidence="2">Uncharacterized protein</fullName>
    </submittedName>
</protein>
<dbReference type="Gene3D" id="2.60.40.1670">
    <property type="entry name" value="beta-sandwich domain of Sec23/24"/>
    <property type="match status" value="1"/>
</dbReference>
<name>A0A067EE50_CITSI</name>
<dbReference type="InterPro" id="IPR050550">
    <property type="entry name" value="SEC23_SEC24_subfamily"/>
</dbReference>
<proteinExistence type="predicted"/>
<dbReference type="EMBL" id="KK785013">
    <property type="protein sequence ID" value="KDO53472.1"/>
    <property type="molecule type" value="Genomic_DNA"/>
</dbReference>
<evidence type="ECO:0000313" key="3">
    <source>
        <dbReference type="Proteomes" id="UP000027120"/>
    </source>
</evidence>
<dbReference type="AlphaFoldDB" id="A0A067EE50"/>
<dbReference type="PANTHER" id="PTHR13803">
    <property type="entry name" value="SEC24-RELATED PROTEIN"/>
    <property type="match status" value="1"/>
</dbReference>
<dbReference type="EMBL" id="KK785013">
    <property type="protein sequence ID" value="KDO53469.1"/>
    <property type="molecule type" value="Genomic_DNA"/>
</dbReference>
<gene>
    <name evidence="2" type="ORF">CISIN_1g0282911mg</name>
</gene>
<dbReference type="PANTHER" id="PTHR13803:SF4">
    <property type="entry name" value="SECRETORY 24CD, ISOFORM C"/>
    <property type="match status" value="1"/>
</dbReference>
<reference evidence="2 3" key="1">
    <citation type="submission" date="2014-04" db="EMBL/GenBank/DDBJ databases">
        <authorList>
            <consortium name="International Citrus Genome Consortium"/>
            <person name="Gmitter F."/>
            <person name="Chen C."/>
            <person name="Farmerie W."/>
            <person name="Harkins T."/>
            <person name="Desany B."/>
            <person name="Mohiuddin M."/>
            <person name="Kodira C."/>
            <person name="Borodovsky M."/>
            <person name="Lomsadze A."/>
            <person name="Burns P."/>
            <person name="Jenkins J."/>
            <person name="Prochnik S."/>
            <person name="Shu S."/>
            <person name="Chapman J."/>
            <person name="Pitluck S."/>
            <person name="Schmutz J."/>
            <person name="Rokhsar D."/>
        </authorList>
    </citation>
    <scope>NUCLEOTIDE SEQUENCE</scope>
</reference>